<dbReference type="Gene3D" id="1.10.10.480">
    <property type="entry name" value="Phosphofructokinase, domain 3"/>
    <property type="match status" value="1"/>
</dbReference>
<dbReference type="PANTHER" id="PTHR43650">
    <property type="entry name" value="PYROPHOSPHATE--FRUCTOSE 6-PHOSPHATE 1-PHOSPHOTRANSFERASE"/>
    <property type="match status" value="1"/>
</dbReference>
<keyword evidence="3" id="KW-0479">Metal-binding</keyword>
<evidence type="ECO:0000256" key="3">
    <source>
        <dbReference type="ARBA" id="ARBA00022723"/>
    </source>
</evidence>
<evidence type="ECO:0000313" key="8">
    <source>
        <dbReference type="Proteomes" id="UP001085076"/>
    </source>
</evidence>
<reference evidence="7" key="2">
    <citation type="journal article" date="2022" name="Hortic Res">
        <title>The genome of Dioscorea zingiberensis sheds light on the biosynthesis, origin and evolution of the medicinally important diosgenin saponins.</title>
        <authorList>
            <person name="Li Y."/>
            <person name="Tan C."/>
            <person name="Li Z."/>
            <person name="Guo J."/>
            <person name="Li S."/>
            <person name="Chen X."/>
            <person name="Wang C."/>
            <person name="Dai X."/>
            <person name="Yang H."/>
            <person name="Song W."/>
            <person name="Hou L."/>
            <person name="Xu J."/>
            <person name="Tong Z."/>
            <person name="Xu A."/>
            <person name="Yuan X."/>
            <person name="Wang W."/>
            <person name="Yang Q."/>
            <person name="Chen L."/>
            <person name="Sun Z."/>
            <person name="Wang K."/>
            <person name="Pan B."/>
            <person name="Chen J."/>
            <person name="Bao Y."/>
            <person name="Liu F."/>
            <person name="Qi X."/>
            <person name="Gang D.R."/>
            <person name="Wen J."/>
            <person name="Li J."/>
        </authorList>
    </citation>
    <scope>NUCLEOTIDE SEQUENCE</scope>
    <source>
        <strain evidence="7">Dzin_1.0</strain>
    </source>
</reference>
<dbReference type="FunFam" id="1.10.10.480:FF:000001">
    <property type="entry name" value="Pyrophosphate--fructose 6-phosphate 1-phosphotransferase subunit alpha"/>
    <property type="match status" value="1"/>
</dbReference>
<evidence type="ECO:0000256" key="2">
    <source>
        <dbReference type="ARBA" id="ARBA00022679"/>
    </source>
</evidence>
<dbReference type="GO" id="GO:0015979">
    <property type="term" value="P:photosynthesis"/>
    <property type="evidence" value="ECO:0007669"/>
    <property type="project" value="TreeGrafter"/>
</dbReference>
<reference evidence="7" key="1">
    <citation type="submission" date="2021-03" db="EMBL/GenBank/DDBJ databases">
        <authorList>
            <person name="Li Z."/>
            <person name="Yang C."/>
        </authorList>
    </citation>
    <scope>NUCLEOTIDE SEQUENCE</scope>
    <source>
        <strain evidence="7">Dzin_1.0</strain>
        <tissue evidence="7">Leaf</tissue>
    </source>
</reference>
<dbReference type="OrthoDB" id="1744451at2759"/>
<dbReference type="EMBL" id="JAGGNH010000006">
    <property type="protein sequence ID" value="KAJ0970053.1"/>
    <property type="molecule type" value="Genomic_DNA"/>
</dbReference>
<name>A0A9D5HBG4_9LILI</name>
<keyword evidence="5" id="KW-0460">Magnesium</keyword>
<dbReference type="Gene3D" id="3.40.50.460">
    <property type="entry name" value="Phosphofructokinase domain"/>
    <property type="match status" value="1"/>
</dbReference>
<protein>
    <submittedName>
        <fullName evidence="7">Uncharacterized protein</fullName>
    </submittedName>
</protein>
<keyword evidence="8" id="KW-1185">Reference proteome</keyword>
<evidence type="ECO:0000256" key="1">
    <source>
        <dbReference type="ARBA" id="ARBA00022490"/>
    </source>
</evidence>
<accession>A0A9D5HBG4</accession>
<dbReference type="SUPFAM" id="SSF53784">
    <property type="entry name" value="Phosphofructokinase"/>
    <property type="match status" value="1"/>
</dbReference>
<dbReference type="GO" id="GO:0046872">
    <property type="term" value="F:metal ion binding"/>
    <property type="evidence" value="ECO:0007669"/>
    <property type="project" value="UniProtKB-KW"/>
</dbReference>
<gene>
    <name evidence="7" type="ORF">J5N97_022930</name>
</gene>
<dbReference type="GO" id="GO:0047334">
    <property type="term" value="F:diphosphate-fructose-6-phosphate 1-phosphotransferase activity"/>
    <property type="evidence" value="ECO:0007669"/>
    <property type="project" value="TreeGrafter"/>
</dbReference>
<keyword evidence="4" id="KW-0418">Kinase</keyword>
<sequence length="147" mass="16296">MGATLVENDYGLDPEVYLDHHSTLTDTCTGSSLKLEKLGYEGYELLGMFNWRAHLPPLGLQELRVQARNEQDKNQGGIIIPEGLVEGIPELYALLQDIQGLHGRGVSIENISAHLSPWTSTLFAICPPFIKLLLLLHPEYDDSAQLS</sequence>
<keyword evidence="1" id="KW-0963">Cytoplasm</keyword>
<keyword evidence="6" id="KW-0324">Glycolysis</keyword>
<dbReference type="GO" id="GO:0009749">
    <property type="term" value="P:response to glucose"/>
    <property type="evidence" value="ECO:0007669"/>
    <property type="project" value="TreeGrafter"/>
</dbReference>
<organism evidence="7 8">
    <name type="scientific">Dioscorea zingiberensis</name>
    <dbReference type="NCBI Taxonomy" id="325984"/>
    <lineage>
        <taxon>Eukaryota</taxon>
        <taxon>Viridiplantae</taxon>
        <taxon>Streptophyta</taxon>
        <taxon>Embryophyta</taxon>
        <taxon>Tracheophyta</taxon>
        <taxon>Spermatophyta</taxon>
        <taxon>Magnoliopsida</taxon>
        <taxon>Liliopsida</taxon>
        <taxon>Dioscoreales</taxon>
        <taxon>Dioscoreaceae</taxon>
        <taxon>Dioscorea</taxon>
    </lineage>
</organism>
<proteinExistence type="predicted"/>
<keyword evidence="2" id="KW-0808">Transferase</keyword>
<dbReference type="AlphaFoldDB" id="A0A9D5HBG4"/>
<evidence type="ECO:0000313" key="7">
    <source>
        <dbReference type="EMBL" id="KAJ0970053.1"/>
    </source>
</evidence>
<evidence type="ECO:0000256" key="5">
    <source>
        <dbReference type="ARBA" id="ARBA00022842"/>
    </source>
</evidence>
<comment type="caution">
    <text evidence="7">The sequence shown here is derived from an EMBL/GenBank/DDBJ whole genome shotgun (WGS) entry which is preliminary data.</text>
</comment>
<evidence type="ECO:0000256" key="6">
    <source>
        <dbReference type="ARBA" id="ARBA00023152"/>
    </source>
</evidence>
<dbReference type="GO" id="GO:0003872">
    <property type="term" value="F:6-phosphofructokinase activity"/>
    <property type="evidence" value="ECO:0007669"/>
    <property type="project" value="InterPro"/>
</dbReference>
<dbReference type="Proteomes" id="UP001085076">
    <property type="component" value="Miscellaneous, Linkage group lg06"/>
</dbReference>
<evidence type="ECO:0000256" key="4">
    <source>
        <dbReference type="ARBA" id="ARBA00022777"/>
    </source>
</evidence>
<dbReference type="GO" id="GO:0005829">
    <property type="term" value="C:cytosol"/>
    <property type="evidence" value="ECO:0007669"/>
    <property type="project" value="TreeGrafter"/>
</dbReference>
<dbReference type="InterPro" id="IPR035966">
    <property type="entry name" value="PKF_sf"/>
</dbReference>
<dbReference type="PANTHER" id="PTHR43650:SF17">
    <property type="entry name" value="PYROPHOSPHATE--FRUCTOSE 6-PHOSPHATE 1-PHOSPHOTRANSFERASE SUBUNIT ALPHA 1"/>
    <property type="match status" value="1"/>
</dbReference>